<proteinExistence type="predicted"/>
<organism evidence="1 2">
    <name type="scientific">Xenorhabdus innexi</name>
    <dbReference type="NCBI Taxonomy" id="290109"/>
    <lineage>
        <taxon>Bacteria</taxon>
        <taxon>Pseudomonadati</taxon>
        <taxon>Pseudomonadota</taxon>
        <taxon>Gammaproteobacteria</taxon>
        <taxon>Enterobacterales</taxon>
        <taxon>Morganellaceae</taxon>
        <taxon>Xenorhabdus</taxon>
    </lineage>
</organism>
<accession>A0A1N6MYV5</accession>
<protein>
    <submittedName>
        <fullName evidence="1">Uncharacterized protein</fullName>
    </submittedName>
</protein>
<sequence>MQAYAQYFQPVLLPINKHNSSINKHDSYKHYVLLRIHPNYFISYGLYFVT</sequence>
<evidence type="ECO:0000313" key="2">
    <source>
        <dbReference type="Proteomes" id="UP000196435"/>
    </source>
</evidence>
<dbReference type="Proteomes" id="UP000196435">
    <property type="component" value="Unassembled WGS sequence"/>
</dbReference>
<dbReference type="AlphaFoldDB" id="A0A1N6MYV5"/>
<name>A0A1N6MYV5_9GAMM</name>
<gene>
    <name evidence="1" type="ORF">XIS1_480116</name>
</gene>
<reference evidence="2" key="1">
    <citation type="submission" date="2016-12" db="EMBL/GenBank/DDBJ databases">
        <authorList>
            <person name="Gaudriault S."/>
        </authorList>
    </citation>
    <scope>NUCLEOTIDE SEQUENCE [LARGE SCALE GENOMIC DNA]</scope>
    <source>
        <strain evidence="2">HGB1681 (deposited as PTA-6826 in the American Type Culture Collection)</strain>
    </source>
</reference>
<dbReference type="EMBL" id="FTLG01000190">
    <property type="protein sequence ID" value="SIP73990.1"/>
    <property type="molecule type" value="Genomic_DNA"/>
</dbReference>
<evidence type="ECO:0000313" key="1">
    <source>
        <dbReference type="EMBL" id="SIP73990.1"/>
    </source>
</evidence>